<dbReference type="AlphaFoldDB" id="A0A382LJ26"/>
<accession>A0A382LJ26</accession>
<reference evidence="1" key="1">
    <citation type="submission" date="2018-05" db="EMBL/GenBank/DDBJ databases">
        <authorList>
            <person name="Lanie J.A."/>
            <person name="Ng W.-L."/>
            <person name="Kazmierczak K.M."/>
            <person name="Andrzejewski T.M."/>
            <person name="Davidsen T.M."/>
            <person name="Wayne K.J."/>
            <person name="Tettelin H."/>
            <person name="Glass J.I."/>
            <person name="Rusch D."/>
            <person name="Podicherti R."/>
            <person name="Tsui H.-C.T."/>
            <person name="Winkler M.E."/>
        </authorList>
    </citation>
    <scope>NUCLEOTIDE SEQUENCE</scope>
</reference>
<evidence type="ECO:0000313" key="1">
    <source>
        <dbReference type="EMBL" id="SVC34871.1"/>
    </source>
</evidence>
<sequence length="134" mass="14991">MYQMIKKFVILIVMFFIGCVPVSHIIVGDTREPIHPSNVEIYLDYPEQYEKIALIDAGSNFAFKDPAILFDWQSKMDKATERLKIEAAKLGANGILIINTDNKIYQSISSDGKGSTSSSSHSEKFVKAIAIYVL</sequence>
<name>A0A382LJ26_9ZZZZ</name>
<protein>
    <submittedName>
        <fullName evidence="1">Uncharacterized protein</fullName>
    </submittedName>
</protein>
<dbReference type="EMBL" id="UINC01086425">
    <property type="protein sequence ID" value="SVC34871.1"/>
    <property type="molecule type" value="Genomic_DNA"/>
</dbReference>
<gene>
    <name evidence="1" type="ORF">METZ01_LOCUS287725</name>
</gene>
<proteinExistence type="predicted"/>
<organism evidence="1">
    <name type="scientific">marine metagenome</name>
    <dbReference type="NCBI Taxonomy" id="408172"/>
    <lineage>
        <taxon>unclassified sequences</taxon>
        <taxon>metagenomes</taxon>
        <taxon>ecological metagenomes</taxon>
    </lineage>
</organism>
<dbReference type="PROSITE" id="PS51257">
    <property type="entry name" value="PROKAR_LIPOPROTEIN"/>
    <property type="match status" value="1"/>
</dbReference>